<keyword evidence="2" id="KW-1185">Reference proteome</keyword>
<sequence length="233" mass="27370">MAVDDEKLKAEREARRKLFMDWDIEKELPADISGYKLHRIDKQDGRIYYAFGWTNEENGWEVRALFDEETMDYMVKMYLRLVTLTEIELITGDFDEFKRNLVLLTPKAIDHELIHRENVSVLVRGKGFMVWDSEPFLPETIGHYQRMIKPSMPVLGLNGSYIIGAYECREKDTGILFFYNMYRDEYYGELRAGGIPGIIHQYDAKTIPELEEAINKNLKKDLHALYENPVIDD</sequence>
<gene>
    <name evidence="1" type="ORF">Dia5BBH33_02910</name>
</gene>
<protein>
    <submittedName>
        <fullName evidence="1">Uncharacterized protein</fullName>
    </submittedName>
</protein>
<dbReference type="Proteomes" id="UP000320585">
    <property type="component" value="Chromosome"/>
</dbReference>
<name>A0A8D5A544_9FIRM</name>
<dbReference type="KEGG" id="dho:Dia5BBH33_02910"/>
<accession>A0A8D5A544</accession>
<dbReference type="AlphaFoldDB" id="A0A8D5A544"/>
<dbReference type="RefSeq" id="WP_108850034.1">
    <property type="nucleotide sequence ID" value="NZ_AP019697.1"/>
</dbReference>
<dbReference type="EMBL" id="AP019697">
    <property type="protein sequence ID" value="BBK24356.1"/>
    <property type="molecule type" value="Genomic_DNA"/>
</dbReference>
<evidence type="ECO:0000313" key="1">
    <source>
        <dbReference type="EMBL" id="BBK24356.1"/>
    </source>
</evidence>
<proteinExistence type="predicted"/>
<reference evidence="2" key="1">
    <citation type="submission" date="2019-05" db="EMBL/GenBank/DDBJ databases">
        <title>Complete genome sequencing of Dialister sp. strain 5BBH33.</title>
        <authorList>
            <person name="Sakamoto M."/>
            <person name="Murakami T."/>
            <person name="Mori H."/>
        </authorList>
    </citation>
    <scope>NUCLEOTIDE SEQUENCE [LARGE SCALE GENOMIC DNA]</scope>
    <source>
        <strain evidence="2">5BBH33</strain>
    </source>
</reference>
<dbReference type="OrthoDB" id="1633695at2"/>
<dbReference type="GeneID" id="92715520"/>
<evidence type="ECO:0000313" key="2">
    <source>
        <dbReference type="Proteomes" id="UP000320585"/>
    </source>
</evidence>
<organism evidence="1 2">
    <name type="scientific">Dialister hominis</name>
    <dbReference type="NCBI Taxonomy" id="2582419"/>
    <lineage>
        <taxon>Bacteria</taxon>
        <taxon>Bacillati</taxon>
        <taxon>Bacillota</taxon>
        <taxon>Negativicutes</taxon>
        <taxon>Veillonellales</taxon>
        <taxon>Veillonellaceae</taxon>
        <taxon>Dialister</taxon>
    </lineage>
</organism>